<protein>
    <submittedName>
        <fullName evidence="3">Tetratricopeptide repeat protein</fullName>
    </submittedName>
</protein>
<reference evidence="3" key="1">
    <citation type="submission" date="2022-03" db="EMBL/GenBank/DDBJ databases">
        <title>Genome Identification and Characterization of new species Bdellovibrio reynosense LBG001 sp. nov. from a Mexico soil sample.</title>
        <authorList>
            <person name="Camilli A."/>
            <person name="Ajao Y."/>
            <person name="Guo X."/>
        </authorList>
    </citation>
    <scope>NUCLEOTIDE SEQUENCE</scope>
    <source>
        <strain evidence="3">LBG001</strain>
    </source>
</reference>
<dbReference type="PROSITE" id="PS51257">
    <property type="entry name" value="PROKAR_LIPOPROTEIN"/>
    <property type="match status" value="1"/>
</dbReference>
<accession>A0ABY4C6L4</accession>
<evidence type="ECO:0000256" key="1">
    <source>
        <dbReference type="SAM" id="MobiDB-lite"/>
    </source>
</evidence>
<sequence>MKLLCLMTLLVLSGCGHFAKNNVEEEQAKAQRTAEENEIANAEKVLALGRFEEARILFRDFSGRKPQSVFYQSARLGEAQALDGAGKHQEAINLYREIWLKTQTEQPQISALALYQMASAYEAMGDDVKTIATLMDAKKMGQHLPPETVLAEIPARLAAVYARLGREKEAVQYLNEAESGMNRYLQSAGPNVKKEWIAKAYFQMGNITTNQLSEDNFEQVVNSQKVVQAYLIKALKANDPTWSARAEQKLTETFRDLNRQLEVLNGQQKRADLGGSLLELMDQAILYKPYEEQKQNQYEERFFRQLAEIRKQSEHALYSGGESMVLTTESQKLNSLKRESKLTIKPLLPEKEKSSIPFPPKVVPSEDPNL</sequence>
<dbReference type="Gene3D" id="1.25.40.10">
    <property type="entry name" value="Tetratricopeptide repeat domain"/>
    <property type="match status" value="1"/>
</dbReference>
<organism evidence="3 4">
    <name type="scientific">Bdellovibrio reynosensis</name>
    <dbReference type="NCBI Taxonomy" id="2835041"/>
    <lineage>
        <taxon>Bacteria</taxon>
        <taxon>Pseudomonadati</taxon>
        <taxon>Bdellovibrionota</taxon>
        <taxon>Bdellovibrionia</taxon>
        <taxon>Bdellovibrionales</taxon>
        <taxon>Pseudobdellovibrionaceae</taxon>
        <taxon>Bdellovibrio</taxon>
    </lineage>
</organism>
<dbReference type="Proteomes" id="UP000830116">
    <property type="component" value="Chromosome"/>
</dbReference>
<feature type="chain" id="PRO_5046328864" evidence="2">
    <location>
        <begin position="20"/>
        <end position="370"/>
    </location>
</feature>
<dbReference type="RefSeq" id="WP_243536648.1">
    <property type="nucleotide sequence ID" value="NZ_CP093442.1"/>
</dbReference>
<evidence type="ECO:0000313" key="3">
    <source>
        <dbReference type="EMBL" id="UOF00560.1"/>
    </source>
</evidence>
<feature type="signal peptide" evidence="2">
    <location>
        <begin position="1"/>
        <end position="19"/>
    </location>
</feature>
<evidence type="ECO:0000313" key="4">
    <source>
        <dbReference type="Proteomes" id="UP000830116"/>
    </source>
</evidence>
<proteinExistence type="predicted"/>
<keyword evidence="4" id="KW-1185">Reference proteome</keyword>
<evidence type="ECO:0000256" key="2">
    <source>
        <dbReference type="SAM" id="SignalP"/>
    </source>
</evidence>
<feature type="compositionally biased region" description="Basic and acidic residues" evidence="1">
    <location>
        <begin position="336"/>
        <end position="354"/>
    </location>
</feature>
<feature type="region of interest" description="Disordered" evidence="1">
    <location>
        <begin position="330"/>
        <end position="370"/>
    </location>
</feature>
<dbReference type="InterPro" id="IPR011990">
    <property type="entry name" value="TPR-like_helical_dom_sf"/>
</dbReference>
<gene>
    <name evidence="3" type="ORF">MNR06_12710</name>
</gene>
<dbReference type="SUPFAM" id="SSF48452">
    <property type="entry name" value="TPR-like"/>
    <property type="match status" value="1"/>
</dbReference>
<keyword evidence="2" id="KW-0732">Signal</keyword>
<name>A0ABY4C6L4_9BACT</name>
<dbReference type="EMBL" id="CP093442">
    <property type="protein sequence ID" value="UOF00560.1"/>
    <property type="molecule type" value="Genomic_DNA"/>
</dbReference>